<dbReference type="InterPro" id="IPR051601">
    <property type="entry name" value="Serine_prot/Carboxylest_S33"/>
</dbReference>
<dbReference type="PANTHER" id="PTHR43248:SF25">
    <property type="entry name" value="AB HYDROLASE-1 DOMAIN-CONTAINING PROTEIN-RELATED"/>
    <property type="match status" value="1"/>
</dbReference>
<dbReference type="SUPFAM" id="SSF53474">
    <property type="entry name" value="alpha/beta-Hydrolases"/>
    <property type="match status" value="1"/>
</dbReference>
<evidence type="ECO:0000259" key="4">
    <source>
        <dbReference type="Pfam" id="PF00561"/>
    </source>
</evidence>
<comment type="similarity">
    <text evidence="1">Belongs to the peptidase S33 family.</text>
</comment>
<keyword evidence="2" id="KW-0378">Hydrolase</keyword>
<dbReference type="EMBL" id="KV878688">
    <property type="protein sequence ID" value="OJJ69690.1"/>
    <property type="molecule type" value="Genomic_DNA"/>
</dbReference>
<evidence type="ECO:0000256" key="3">
    <source>
        <dbReference type="SAM" id="SignalP"/>
    </source>
</evidence>
<dbReference type="GeneID" id="93570820"/>
<dbReference type="STRING" id="767769.A0A1L9UDE2"/>
<dbReference type="PANTHER" id="PTHR43248">
    <property type="entry name" value="2-SUCCINYL-6-HYDROXY-2,4-CYCLOHEXADIENE-1-CARBOXYLATE SYNTHASE"/>
    <property type="match status" value="1"/>
</dbReference>
<evidence type="ECO:0000256" key="2">
    <source>
        <dbReference type="ARBA" id="ARBA00022801"/>
    </source>
</evidence>
<sequence>MLVITCLSSVIVAPCVAKDVQIPLNSHVDSGLQWNDCGEANNHTLQCSRLEVPVDHFNRLSGKTFSIPIIRMLANNASATGDRHIFLNPGGPGASGVGFLRGSASDLNKLIGEGFHLMSFDPRGVSGSIPKAACYSSNADRAAAFASNPWDLEFQAGEMYTRAENKAKACEDMMGEYGKYINTPQTASDINSILDAIGQEKMYYWGLSYGTTLGQTYAQMFPERVSRMVLDGVSNLDEWYNSFLSKEYLTDTDTIFAGFIEECFKVREACPLSSIKREHFTSAAQLQSYIDDFLRELEGEPIPVYLNSTNYGAITRRSLVTNGILFALYKPTAWPSLAHNLAELLNGNATPAYNAYSESWVLRYLVDDSTTFIGLNDNRQTGHDAPVHGIKSVRNHILSRPEMSYLLSRYKGSDIYDRASWLIPTTHDFHPRYSPEYPQTKTAEPILILSTTWDPVCPLISAKKAVNSFEGARLVEQRSYGHCTLSMPSLCTVNHLRRYFNEGILPEPGATYDPAPILV</sequence>
<proteinExistence type="inferred from homology"/>
<keyword evidence="7" id="KW-1185">Reference proteome</keyword>
<evidence type="ECO:0000313" key="7">
    <source>
        <dbReference type="Proteomes" id="UP000184499"/>
    </source>
</evidence>
<feature type="domain" description="Peptidase S33 tripeptidyl aminopeptidase-like C-terminal" evidence="5">
    <location>
        <begin position="429"/>
        <end position="510"/>
    </location>
</feature>
<reference evidence="7" key="1">
    <citation type="journal article" date="2017" name="Genome Biol.">
        <title>Comparative genomics reveals high biological diversity and specific adaptations in the industrially and medically important fungal genus Aspergillus.</title>
        <authorList>
            <person name="de Vries R.P."/>
            <person name="Riley R."/>
            <person name="Wiebenga A."/>
            <person name="Aguilar-Osorio G."/>
            <person name="Amillis S."/>
            <person name="Uchima C.A."/>
            <person name="Anderluh G."/>
            <person name="Asadollahi M."/>
            <person name="Askin M."/>
            <person name="Barry K."/>
            <person name="Battaglia E."/>
            <person name="Bayram O."/>
            <person name="Benocci T."/>
            <person name="Braus-Stromeyer S.A."/>
            <person name="Caldana C."/>
            <person name="Canovas D."/>
            <person name="Cerqueira G.C."/>
            <person name="Chen F."/>
            <person name="Chen W."/>
            <person name="Choi C."/>
            <person name="Clum A."/>
            <person name="Dos Santos R.A."/>
            <person name="Damasio A.R."/>
            <person name="Diallinas G."/>
            <person name="Emri T."/>
            <person name="Fekete E."/>
            <person name="Flipphi M."/>
            <person name="Freyberg S."/>
            <person name="Gallo A."/>
            <person name="Gournas C."/>
            <person name="Habgood R."/>
            <person name="Hainaut M."/>
            <person name="Harispe M.L."/>
            <person name="Henrissat B."/>
            <person name="Hilden K.S."/>
            <person name="Hope R."/>
            <person name="Hossain A."/>
            <person name="Karabika E."/>
            <person name="Karaffa L."/>
            <person name="Karanyi Z."/>
            <person name="Krasevec N."/>
            <person name="Kuo A."/>
            <person name="Kusch H."/>
            <person name="LaButti K."/>
            <person name="Lagendijk E.L."/>
            <person name="Lapidus A."/>
            <person name="Levasseur A."/>
            <person name="Lindquist E."/>
            <person name="Lipzen A."/>
            <person name="Logrieco A.F."/>
            <person name="MacCabe A."/>
            <person name="Maekelae M.R."/>
            <person name="Malavazi I."/>
            <person name="Melin P."/>
            <person name="Meyer V."/>
            <person name="Mielnichuk N."/>
            <person name="Miskei M."/>
            <person name="Molnar A.P."/>
            <person name="Mule G."/>
            <person name="Ngan C.Y."/>
            <person name="Orejas M."/>
            <person name="Orosz E."/>
            <person name="Ouedraogo J.P."/>
            <person name="Overkamp K.M."/>
            <person name="Park H.-S."/>
            <person name="Perrone G."/>
            <person name="Piumi F."/>
            <person name="Punt P.J."/>
            <person name="Ram A.F."/>
            <person name="Ramon A."/>
            <person name="Rauscher S."/>
            <person name="Record E."/>
            <person name="Riano-Pachon D.M."/>
            <person name="Robert V."/>
            <person name="Roehrig J."/>
            <person name="Ruller R."/>
            <person name="Salamov A."/>
            <person name="Salih N.S."/>
            <person name="Samson R.A."/>
            <person name="Sandor E."/>
            <person name="Sanguinetti M."/>
            <person name="Schuetze T."/>
            <person name="Sepcic K."/>
            <person name="Shelest E."/>
            <person name="Sherlock G."/>
            <person name="Sophianopoulou V."/>
            <person name="Squina F.M."/>
            <person name="Sun H."/>
            <person name="Susca A."/>
            <person name="Todd R.B."/>
            <person name="Tsang A."/>
            <person name="Unkles S.E."/>
            <person name="van de Wiele N."/>
            <person name="van Rossen-Uffink D."/>
            <person name="Oliveira J.V."/>
            <person name="Vesth T.C."/>
            <person name="Visser J."/>
            <person name="Yu J.-H."/>
            <person name="Zhou M."/>
            <person name="Andersen M.R."/>
            <person name="Archer D.B."/>
            <person name="Baker S.E."/>
            <person name="Benoit I."/>
            <person name="Brakhage A.A."/>
            <person name="Braus G.H."/>
            <person name="Fischer R."/>
            <person name="Frisvad J.C."/>
            <person name="Goldman G.H."/>
            <person name="Houbraken J."/>
            <person name="Oakley B."/>
            <person name="Pocsi I."/>
            <person name="Scazzocchio C."/>
            <person name="Seiboth B."/>
            <person name="vanKuyk P.A."/>
            <person name="Wortman J."/>
            <person name="Dyer P.S."/>
            <person name="Grigoriev I.V."/>
        </authorList>
    </citation>
    <scope>NUCLEOTIDE SEQUENCE [LARGE SCALE GENOMIC DNA]</scope>
    <source>
        <strain evidence="7">CBS 101740 / IMI 381727 / IBT 21946</strain>
    </source>
</reference>
<evidence type="ECO:0000259" key="5">
    <source>
        <dbReference type="Pfam" id="PF08386"/>
    </source>
</evidence>
<dbReference type="Pfam" id="PF08386">
    <property type="entry name" value="Abhydrolase_4"/>
    <property type="match status" value="1"/>
</dbReference>
<dbReference type="Proteomes" id="UP000184499">
    <property type="component" value="Unassembled WGS sequence"/>
</dbReference>
<name>A0A1L9UDE2_ASPBC</name>
<organism evidence="6 7">
    <name type="scientific">Aspergillus brasiliensis (strain CBS 101740 / IMI 381727 / IBT 21946)</name>
    <dbReference type="NCBI Taxonomy" id="767769"/>
    <lineage>
        <taxon>Eukaryota</taxon>
        <taxon>Fungi</taxon>
        <taxon>Dikarya</taxon>
        <taxon>Ascomycota</taxon>
        <taxon>Pezizomycotina</taxon>
        <taxon>Eurotiomycetes</taxon>
        <taxon>Eurotiomycetidae</taxon>
        <taxon>Eurotiales</taxon>
        <taxon>Aspergillaceae</taxon>
        <taxon>Aspergillus</taxon>
        <taxon>Aspergillus subgen. Circumdati</taxon>
    </lineage>
</organism>
<dbReference type="InterPro" id="IPR029058">
    <property type="entry name" value="AB_hydrolase_fold"/>
</dbReference>
<dbReference type="Pfam" id="PF00561">
    <property type="entry name" value="Abhydrolase_1"/>
    <property type="match status" value="1"/>
</dbReference>
<protein>
    <submittedName>
        <fullName evidence="6">Uncharacterized protein</fullName>
    </submittedName>
</protein>
<keyword evidence="3" id="KW-0732">Signal</keyword>
<dbReference type="VEuPathDB" id="FungiDB:ASPBRDRAFT_131474"/>
<evidence type="ECO:0000256" key="1">
    <source>
        <dbReference type="ARBA" id="ARBA00010088"/>
    </source>
</evidence>
<dbReference type="InterPro" id="IPR013595">
    <property type="entry name" value="Pept_S33_TAP-like_C"/>
</dbReference>
<dbReference type="Gene3D" id="3.40.50.1820">
    <property type="entry name" value="alpha/beta hydrolase"/>
    <property type="match status" value="1"/>
</dbReference>
<dbReference type="RefSeq" id="XP_067476939.1">
    <property type="nucleotide sequence ID" value="XM_067618332.1"/>
</dbReference>
<evidence type="ECO:0000313" key="6">
    <source>
        <dbReference type="EMBL" id="OJJ69690.1"/>
    </source>
</evidence>
<dbReference type="OMA" id="EVDGPYF"/>
<dbReference type="GO" id="GO:0016787">
    <property type="term" value="F:hydrolase activity"/>
    <property type="evidence" value="ECO:0007669"/>
    <property type="project" value="UniProtKB-KW"/>
</dbReference>
<feature type="domain" description="AB hydrolase-1" evidence="4">
    <location>
        <begin position="84"/>
        <end position="282"/>
    </location>
</feature>
<dbReference type="AlphaFoldDB" id="A0A1L9UDE2"/>
<feature type="signal peptide" evidence="3">
    <location>
        <begin position="1"/>
        <end position="17"/>
    </location>
</feature>
<feature type="chain" id="PRO_5012950920" evidence="3">
    <location>
        <begin position="18"/>
        <end position="519"/>
    </location>
</feature>
<accession>A0A1L9UDE2</accession>
<dbReference type="OrthoDB" id="425534at2759"/>
<gene>
    <name evidence="6" type="ORF">ASPBRDRAFT_131474</name>
</gene>
<dbReference type="InterPro" id="IPR000073">
    <property type="entry name" value="AB_hydrolase_1"/>
</dbReference>